<sequence>MAAMNASLTAIAFLVLVAVAAYVIHRLGLQHADRIAAYRYSAPRPGRRGRGAPQPHPAPPWVGIRASDRPPGRPAPPPTRPAATRARGVDAGSGAPEDPSI</sequence>
<evidence type="ECO:0000256" key="1">
    <source>
        <dbReference type="SAM" id="MobiDB-lite"/>
    </source>
</evidence>
<protein>
    <submittedName>
        <fullName evidence="2">Uncharacterized protein</fullName>
    </submittedName>
</protein>
<keyword evidence="3" id="KW-1185">Reference proteome</keyword>
<proteinExistence type="predicted"/>
<accession>A0A4Z1DIS8</accession>
<evidence type="ECO:0000313" key="3">
    <source>
        <dbReference type="Proteomes" id="UP000298513"/>
    </source>
</evidence>
<evidence type="ECO:0000313" key="2">
    <source>
        <dbReference type="EMBL" id="TGN83040.1"/>
    </source>
</evidence>
<organism evidence="2 3">
    <name type="scientific">Streptomyces griseoluteus</name>
    <dbReference type="NCBI Taxonomy" id="29306"/>
    <lineage>
        <taxon>Bacteria</taxon>
        <taxon>Bacillati</taxon>
        <taxon>Actinomycetota</taxon>
        <taxon>Actinomycetes</taxon>
        <taxon>Kitasatosporales</taxon>
        <taxon>Streptomycetaceae</taxon>
        <taxon>Streptomyces</taxon>
    </lineage>
</organism>
<dbReference type="EMBL" id="SRRU01000005">
    <property type="protein sequence ID" value="TGN83040.1"/>
    <property type="molecule type" value="Genomic_DNA"/>
</dbReference>
<feature type="region of interest" description="Disordered" evidence="1">
    <location>
        <begin position="42"/>
        <end position="101"/>
    </location>
</feature>
<dbReference type="AlphaFoldDB" id="A0A4Z1DIS8"/>
<name>A0A4Z1DIS8_STRGP</name>
<gene>
    <name evidence="2" type="ORF">E5082_15720</name>
</gene>
<comment type="caution">
    <text evidence="2">The sequence shown here is derived from an EMBL/GenBank/DDBJ whole genome shotgun (WGS) entry which is preliminary data.</text>
</comment>
<reference evidence="2 3" key="1">
    <citation type="submission" date="2019-04" db="EMBL/GenBank/DDBJ databases">
        <title>Streptomyces sp. nov. Bv016 isolated from bark of Buahinia variegata.</title>
        <authorList>
            <person name="Kanchanasin P."/>
            <person name="Tanasupawat S."/>
            <person name="Yuki M."/>
            <person name="Kudo T."/>
        </authorList>
    </citation>
    <scope>NUCLEOTIDE SEQUENCE [LARGE SCALE GENOMIC DNA]</scope>
    <source>
        <strain evidence="2 3">JCM 4765</strain>
    </source>
</reference>
<dbReference type="Proteomes" id="UP000298513">
    <property type="component" value="Unassembled WGS sequence"/>
</dbReference>